<dbReference type="HOGENOM" id="CLU_582809_0_0_1"/>
<feature type="transmembrane region" description="Helical" evidence="3">
    <location>
        <begin position="173"/>
        <end position="195"/>
    </location>
</feature>
<dbReference type="Pfam" id="PF01476">
    <property type="entry name" value="LysM"/>
    <property type="match status" value="1"/>
</dbReference>
<dbReference type="InParanoid" id="L8G2M0"/>
<keyword evidence="3" id="KW-0472">Membrane</keyword>
<dbReference type="Gene3D" id="3.10.350.10">
    <property type="entry name" value="LysM domain"/>
    <property type="match status" value="2"/>
</dbReference>
<accession>L8G2M0</accession>
<keyword evidence="1" id="KW-0147">Chitin-binding</keyword>
<keyword evidence="3" id="KW-0812">Transmembrane</keyword>
<keyword evidence="6" id="KW-1185">Reference proteome</keyword>
<dbReference type="SUPFAM" id="SSF54106">
    <property type="entry name" value="LysM domain"/>
    <property type="match status" value="1"/>
</dbReference>
<dbReference type="PANTHER" id="PTHR34997:SF1">
    <property type="entry name" value="PEPTIDOGLYCAN-BINDING LYSIN DOMAIN"/>
    <property type="match status" value="1"/>
</dbReference>
<feature type="domain" description="LysM" evidence="4">
    <location>
        <begin position="324"/>
        <end position="370"/>
    </location>
</feature>
<evidence type="ECO:0000256" key="2">
    <source>
        <dbReference type="ARBA" id="ARBA00023026"/>
    </source>
</evidence>
<dbReference type="InterPro" id="IPR018392">
    <property type="entry name" value="LysM"/>
</dbReference>
<dbReference type="InterPro" id="IPR056681">
    <property type="entry name" value="DUF7779"/>
</dbReference>
<keyword evidence="2" id="KW-0843">Virulence</keyword>
<evidence type="ECO:0000313" key="6">
    <source>
        <dbReference type="Proteomes" id="UP000011064"/>
    </source>
</evidence>
<dbReference type="EMBL" id="GL573488">
    <property type="protein sequence ID" value="ELR07049.1"/>
    <property type="molecule type" value="Genomic_DNA"/>
</dbReference>
<organism evidence="5 6">
    <name type="scientific">Pseudogymnoascus destructans (strain ATCC MYA-4855 / 20631-21)</name>
    <name type="common">Bat white-nose syndrome fungus</name>
    <name type="synonym">Geomyces destructans</name>
    <dbReference type="NCBI Taxonomy" id="658429"/>
    <lineage>
        <taxon>Eukaryota</taxon>
        <taxon>Fungi</taxon>
        <taxon>Dikarya</taxon>
        <taxon>Ascomycota</taxon>
        <taxon>Pezizomycotina</taxon>
        <taxon>Leotiomycetes</taxon>
        <taxon>Thelebolales</taxon>
        <taxon>Thelebolaceae</taxon>
        <taxon>Pseudogymnoascus</taxon>
    </lineage>
</organism>
<evidence type="ECO:0000313" key="5">
    <source>
        <dbReference type="EMBL" id="ELR07049.1"/>
    </source>
</evidence>
<dbReference type="AlphaFoldDB" id="L8G2M0"/>
<dbReference type="CDD" id="cd00118">
    <property type="entry name" value="LysM"/>
    <property type="match status" value="1"/>
</dbReference>
<proteinExistence type="predicted"/>
<reference evidence="6" key="1">
    <citation type="submission" date="2010-09" db="EMBL/GenBank/DDBJ databases">
        <title>The genome sequence of Geomyces destructans 20631-21.</title>
        <authorList>
            <consortium name="The Broad Institute Genome Sequencing Platform"/>
            <person name="Cuomo C.A."/>
            <person name="Blehert D.S."/>
            <person name="Lorch J.M."/>
            <person name="Young S.K."/>
            <person name="Zeng Q."/>
            <person name="Gargeya S."/>
            <person name="Fitzgerald M."/>
            <person name="Haas B."/>
            <person name="Abouelleil A."/>
            <person name="Alvarado L."/>
            <person name="Arachchi H.M."/>
            <person name="Berlin A."/>
            <person name="Brown A."/>
            <person name="Chapman S.B."/>
            <person name="Chen Z."/>
            <person name="Dunbar C."/>
            <person name="Freedman E."/>
            <person name="Gearin G."/>
            <person name="Gellesch M."/>
            <person name="Goldberg J."/>
            <person name="Griggs A."/>
            <person name="Gujja S."/>
            <person name="Heiman D."/>
            <person name="Howarth C."/>
            <person name="Larson L."/>
            <person name="Lui A."/>
            <person name="MacDonald P.J.P."/>
            <person name="Montmayeur A."/>
            <person name="Murphy C."/>
            <person name="Neiman D."/>
            <person name="Pearson M."/>
            <person name="Priest M."/>
            <person name="Roberts A."/>
            <person name="Saif S."/>
            <person name="Shea T."/>
            <person name="Shenoy N."/>
            <person name="Sisk P."/>
            <person name="Stolte C."/>
            <person name="Sykes S."/>
            <person name="Wortman J."/>
            <person name="Nusbaum C."/>
            <person name="Birren B."/>
        </authorList>
    </citation>
    <scope>NUCLEOTIDE SEQUENCE [LARGE SCALE GENOMIC DNA]</scope>
    <source>
        <strain evidence="6">ATCC MYA-4855 / 20631-21</strain>
    </source>
</reference>
<evidence type="ECO:0000256" key="3">
    <source>
        <dbReference type="SAM" id="Phobius"/>
    </source>
</evidence>
<dbReference type="Pfam" id="PF25000">
    <property type="entry name" value="DUF7779"/>
    <property type="match status" value="1"/>
</dbReference>
<name>L8G2M0_PSED2</name>
<evidence type="ECO:0000256" key="1">
    <source>
        <dbReference type="ARBA" id="ARBA00022669"/>
    </source>
</evidence>
<keyword evidence="3" id="KW-1133">Transmembrane helix</keyword>
<dbReference type="Proteomes" id="UP000011064">
    <property type="component" value="Unassembled WGS sequence"/>
</dbReference>
<dbReference type="PANTHER" id="PTHR34997">
    <property type="entry name" value="AM15"/>
    <property type="match status" value="1"/>
</dbReference>
<evidence type="ECO:0000259" key="4">
    <source>
        <dbReference type="PROSITE" id="PS51782"/>
    </source>
</evidence>
<dbReference type="InterPro" id="IPR052210">
    <property type="entry name" value="LysM1-like"/>
</dbReference>
<dbReference type="GO" id="GO:0008061">
    <property type="term" value="F:chitin binding"/>
    <property type="evidence" value="ECO:0007669"/>
    <property type="project" value="UniProtKB-KW"/>
</dbReference>
<dbReference type="PROSITE" id="PS51782">
    <property type="entry name" value="LYSM"/>
    <property type="match status" value="1"/>
</dbReference>
<protein>
    <recommendedName>
        <fullName evidence="4">LysM domain-containing protein</fullName>
    </recommendedName>
</protein>
<gene>
    <name evidence="5" type="ORF">GMDG_08227</name>
</gene>
<dbReference type="VEuPathDB" id="FungiDB:GMDG_08227"/>
<dbReference type="InterPro" id="IPR036779">
    <property type="entry name" value="LysM_dom_sf"/>
</dbReference>
<dbReference type="STRING" id="658429.L8G2M0"/>
<sequence>MTWQISFDQIQRTKTEAANLLALMSMFDRQSIPERLLHDNTDRLLFQNSIAPLLQFSLIREQSEGGAFEMHRLVQLSTKKWVELNGQLEKWRSEAIRVTAGELGIPTVPFGLAGERRRLKIGNDMFVAFDDKAASQPLSEQQPVQNITVIIIPLLVSAINCQLRPCTSTNAKMLSFLTINSIIVLTYVATTLVASASIKGRHMARDTTPLEPFDPNTTKYCSYWWDTEGSFTCQDFVNGWGLTLADFTRWNPSITATCGNFKTSGQSYCVEVDGEPVPTTTLPPMNTVTSRILSSTAITTTTSSGNGVATPTPTQPGMTTSCNAFRLVKSGDQCGRIAASAGISLDDFYAWNPSVGTTCATLLADDYVCVGVIGCTLISPLPSGQYCGRIGVPVAASGSGKLIGYSTGSPYVASVAAVLRSAWIRLPAQASTLLQEAAAVCTMGQFRFLLMETLDRQHFINNLAFNVPR</sequence>
<dbReference type="OrthoDB" id="3433505at2759"/>